<organism evidence="5">
    <name type="scientific">Haemonchus placei</name>
    <name type="common">Barber's pole worm</name>
    <dbReference type="NCBI Taxonomy" id="6290"/>
    <lineage>
        <taxon>Eukaryota</taxon>
        <taxon>Metazoa</taxon>
        <taxon>Ecdysozoa</taxon>
        <taxon>Nematoda</taxon>
        <taxon>Chromadorea</taxon>
        <taxon>Rhabditida</taxon>
        <taxon>Rhabditina</taxon>
        <taxon>Rhabditomorpha</taxon>
        <taxon>Strongyloidea</taxon>
        <taxon>Trichostrongylidae</taxon>
        <taxon>Haemonchus</taxon>
    </lineage>
</organism>
<accession>A0A0N4WU99</accession>
<evidence type="ECO:0000259" key="2">
    <source>
        <dbReference type="Pfam" id="PF13843"/>
    </source>
</evidence>
<evidence type="ECO:0000313" key="3">
    <source>
        <dbReference type="EMBL" id="VDO55772.1"/>
    </source>
</evidence>
<evidence type="ECO:0000313" key="4">
    <source>
        <dbReference type="Proteomes" id="UP000268014"/>
    </source>
</evidence>
<dbReference type="InterPro" id="IPR029526">
    <property type="entry name" value="PGBD"/>
</dbReference>
<dbReference type="EMBL" id="UZAF01018883">
    <property type="protein sequence ID" value="VDO55772.1"/>
    <property type="molecule type" value="Genomic_DNA"/>
</dbReference>
<evidence type="ECO:0000256" key="1">
    <source>
        <dbReference type="SAM" id="MobiDB-lite"/>
    </source>
</evidence>
<dbReference type="WBParaSite" id="HPLM_0001521401-mRNA-1">
    <property type="protein sequence ID" value="HPLM_0001521401-mRNA-1"/>
    <property type="gene ID" value="HPLM_0001521401"/>
</dbReference>
<feature type="domain" description="PiggyBac transposable element-derived protein" evidence="2">
    <location>
        <begin position="124"/>
        <end position="187"/>
    </location>
</feature>
<evidence type="ECO:0000313" key="5">
    <source>
        <dbReference type="WBParaSite" id="HPLM_0001521401-mRNA-1"/>
    </source>
</evidence>
<reference evidence="5" key="1">
    <citation type="submission" date="2017-02" db="UniProtKB">
        <authorList>
            <consortium name="WormBaseParasite"/>
        </authorList>
    </citation>
    <scope>IDENTIFICATION</scope>
</reference>
<name>A0A0N4WU99_HAEPC</name>
<sequence>MKKSGAFGRAMQCVSHCVRVGPGAINRLCRHLTVSTKSCGKDAYALVGGYFPERILVLSPERDDSGDEIADEAQLQDEDPHFESESESGDVPEMSWSTTTSTQDRWIFTGEYGPAAHVCSCSHPVDFYSLFLDTEMMELIVTETNRCDQRKAEKSESDFQDKMEDEMRKFFGIRLQMGIVRLPRLYDLEPATSSRWSLARRSCYG</sequence>
<proteinExistence type="predicted"/>
<gene>
    <name evidence="3" type="ORF">HPLM_LOCUS15206</name>
</gene>
<dbReference type="Pfam" id="PF13843">
    <property type="entry name" value="DDE_Tnp_1_7"/>
    <property type="match status" value="1"/>
</dbReference>
<reference evidence="3 4" key="2">
    <citation type="submission" date="2018-11" db="EMBL/GenBank/DDBJ databases">
        <authorList>
            <consortium name="Pathogen Informatics"/>
        </authorList>
    </citation>
    <scope>NUCLEOTIDE SEQUENCE [LARGE SCALE GENOMIC DNA]</scope>
    <source>
        <strain evidence="3 4">MHpl1</strain>
    </source>
</reference>
<dbReference type="Proteomes" id="UP000268014">
    <property type="component" value="Unassembled WGS sequence"/>
</dbReference>
<protein>
    <submittedName>
        <fullName evidence="5">DDE_Tnp_1_7 domain-containing protein</fullName>
    </submittedName>
</protein>
<dbReference type="STRING" id="6290.A0A0N4WU99"/>
<dbReference type="OrthoDB" id="5810550at2759"/>
<dbReference type="AlphaFoldDB" id="A0A0N4WU99"/>
<keyword evidence="4" id="KW-1185">Reference proteome</keyword>
<feature type="region of interest" description="Disordered" evidence="1">
    <location>
        <begin position="72"/>
        <end position="98"/>
    </location>
</feature>